<protein>
    <submittedName>
        <fullName evidence="1">Uncharacterized protein</fullName>
    </submittedName>
</protein>
<sequence>MAEEHEHLIDVALALDGSLNVMAVPAPVLDDIPEYLIDVPAERRRSERFRSQDAQR</sequence>
<accession>A0AAW9FMP8</accession>
<organism evidence="1">
    <name type="scientific">Agrobacterium rosae</name>
    <dbReference type="NCBI Taxonomy" id="1972867"/>
    <lineage>
        <taxon>Bacteria</taxon>
        <taxon>Pseudomonadati</taxon>
        <taxon>Pseudomonadota</taxon>
        <taxon>Alphaproteobacteria</taxon>
        <taxon>Hyphomicrobiales</taxon>
        <taxon>Rhizobiaceae</taxon>
        <taxon>Rhizobium/Agrobacterium group</taxon>
        <taxon>Agrobacterium</taxon>
    </lineage>
</organism>
<dbReference type="AlphaFoldDB" id="A0AAW9FMP8"/>
<proteinExistence type="predicted"/>
<name>A0AAW9FMP8_9HYPH</name>
<reference evidence="1" key="1">
    <citation type="journal article" date="2023" name="Phytobiomes J">
        <title>Deciphering the key players within the bacterial microbiota associated with aerial crown gall tumors on rhododendron: Insights into the gallobiome.</title>
        <authorList>
            <person name="Kuzmanovic N."/>
            <person name="Nesme J."/>
            <person name="Wolf J."/>
            <person name="Neumann-Schaal M."/>
            <person name="Petersen J."/>
            <person name="Fernandez-Gnecco G."/>
            <person name="Sproeer C."/>
            <person name="Bunk B."/>
            <person name="Overmann J."/>
            <person name="Sorensen S.J."/>
            <person name="Idczak E."/>
            <person name="Smalla K."/>
        </authorList>
    </citation>
    <scope>NUCLEOTIDE SEQUENCE</scope>
    <source>
        <strain evidence="1">Rho-11.1</strain>
    </source>
</reference>
<comment type="caution">
    <text evidence="1">The sequence shown here is derived from an EMBL/GenBank/DDBJ whole genome shotgun (WGS) entry which is preliminary data.</text>
</comment>
<dbReference type="RefSeq" id="WP_320203144.1">
    <property type="nucleotide sequence ID" value="NZ_CP192782.1"/>
</dbReference>
<gene>
    <name evidence="1" type="ORF">RMR22_19270</name>
</gene>
<dbReference type="EMBL" id="JAVRAF010000007">
    <property type="protein sequence ID" value="MDX8304406.1"/>
    <property type="molecule type" value="Genomic_DNA"/>
</dbReference>
<evidence type="ECO:0000313" key="1">
    <source>
        <dbReference type="EMBL" id="MDX8304406.1"/>
    </source>
</evidence>